<evidence type="ECO:0000313" key="4">
    <source>
        <dbReference type="Proteomes" id="UP000019375"/>
    </source>
</evidence>
<dbReference type="AlphaFoldDB" id="A0A8J2T8E1"/>
<evidence type="ECO:0000313" key="3">
    <source>
        <dbReference type="EMBL" id="CDF90248.1"/>
    </source>
</evidence>
<dbReference type="Proteomes" id="UP000019375">
    <property type="component" value="Unassembled WGS sequence"/>
</dbReference>
<protein>
    <submittedName>
        <fullName evidence="3">ZYBA0S06-04170g1_1</fullName>
    </submittedName>
</protein>
<sequence>MTNAGKKCVVIHNGSSQTIAGFSNRETPQCILPSSYIQNEGEDRYLFGTFEMLDEAQKNKPNANVYTIMDTRGLPYNWDALEAQWKYIYQTHLKTNPEELPLVISVPASSAELDMKVIEKYFELAFVKLKVPTMQIVVEPLAIALSMSKSSALVLDMGARGCRVTPIIDGTVVKSGVMRSKFAGDFLDFQVTELLKESVPLADRSCSMWYNSETWVQQFKATMLQVCDKNLVELERFHEEQAAQLKPVGFQQFTTNSLTQTKNFLQENADGIKKTITLQLKDCYKLPEYLFQPQMASSDFAHGDGITELMSRSIRKTGASVSAMGTPSGGGNGASLTLNERGTAQANSGSQGKGTGSQGTGGTGTAAASGISPEQVYSLLLTNVIITGSTSLLQGMEQRIVNELSIRFPQYKLTTYANQILMDRKIQNWTAMSSMANLPGWELGHWFSLADYELLISGGKSKKAAQ</sequence>
<name>A0A8J2T8E1_ZYGB2</name>
<proteinExistence type="inferred from homology"/>
<dbReference type="InterPro" id="IPR043129">
    <property type="entry name" value="ATPase_NBD"/>
</dbReference>
<dbReference type="Gene3D" id="3.30.420.40">
    <property type="match status" value="3"/>
</dbReference>
<dbReference type="EMBL" id="HG316459">
    <property type="protein sequence ID" value="CDF90248.1"/>
    <property type="molecule type" value="Genomic_DNA"/>
</dbReference>
<feature type="compositionally biased region" description="Polar residues" evidence="2">
    <location>
        <begin position="334"/>
        <end position="347"/>
    </location>
</feature>
<feature type="compositionally biased region" description="Gly residues" evidence="2">
    <location>
        <begin position="351"/>
        <end position="364"/>
    </location>
</feature>
<dbReference type="PANTHER" id="PTHR11937">
    <property type="entry name" value="ACTIN"/>
    <property type="match status" value="1"/>
</dbReference>
<feature type="region of interest" description="Disordered" evidence="2">
    <location>
        <begin position="318"/>
        <end position="367"/>
    </location>
</feature>
<dbReference type="Gene3D" id="3.90.640.10">
    <property type="entry name" value="Actin, Chain A, domain 4"/>
    <property type="match status" value="1"/>
</dbReference>
<gene>
    <name evidence="3" type="ORF">BN860_04170g</name>
</gene>
<dbReference type="SMART" id="SM00268">
    <property type="entry name" value="ACTIN"/>
    <property type="match status" value="1"/>
</dbReference>
<accession>A0A8J2T8E1</accession>
<evidence type="ECO:0000256" key="2">
    <source>
        <dbReference type="SAM" id="MobiDB-lite"/>
    </source>
</evidence>
<dbReference type="SUPFAM" id="SSF53067">
    <property type="entry name" value="Actin-like ATPase domain"/>
    <property type="match status" value="2"/>
</dbReference>
<evidence type="ECO:0000256" key="1">
    <source>
        <dbReference type="RuleBase" id="RU000487"/>
    </source>
</evidence>
<comment type="similarity">
    <text evidence="1">Belongs to the actin family.</text>
</comment>
<dbReference type="OrthoDB" id="5132116at2759"/>
<organism evidence="3 4">
    <name type="scientific">Zygosaccharomyces bailii (strain CLIB 213 / ATCC 58445 / CBS 680 / BCRC 21525 / NBRC 1098 / NCYC 1416 / NRRL Y-2227)</name>
    <dbReference type="NCBI Taxonomy" id="1333698"/>
    <lineage>
        <taxon>Eukaryota</taxon>
        <taxon>Fungi</taxon>
        <taxon>Dikarya</taxon>
        <taxon>Ascomycota</taxon>
        <taxon>Saccharomycotina</taxon>
        <taxon>Saccharomycetes</taxon>
        <taxon>Saccharomycetales</taxon>
        <taxon>Saccharomycetaceae</taxon>
        <taxon>Zygosaccharomyces</taxon>
    </lineage>
</organism>
<reference evidence="4" key="1">
    <citation type="journal article" date="2013" name="Genome Announc.">
        <title>Genome sequence of the food spoilage yeast Zygosaccharomyces bailii CLIB 213(T).</title>
        <authorList>
            <person name="Galeote V."/>
            <person name="Bigey F."/>
            <person name="Devillers H."/>
            <person name="Neuveglise C."/>
            <person name="Dequin S."/>
        </authorList>
    </citation>
    <scope>NUCLEOTIDE SEQUENCE [LARGE SCALE GENOMIC DNA]</scope>
    <source>
        <strain evidence="4">CLIB 213 / ATCC 58445 / CBS 680 / CCRC 21525 / NBRC 1098 / NCYC 1416 / NRRL Y-2227</strain>
    </source>
</reference>
<keyword evidence="4" id="KW-1185">Reference proteome</keyword>
<dbReference type="InterPro" id="IPR004000">
    <property type="entry name" value="Actin"/>
</dbReference>
<dbReference type="Pfam" id="PF00022">
    <property type="entry name" value="Actin"/>
    <property type="match status" value="2"/>
</dbReference>